<dbReference type="Proteomes" id="UP000501058">
    <property type="component" value="Chromosome"/>
</dbReference>
<keyword evidence="1" id="KW-0378">Hydrolase</keyword>
<dbReference type="PANTHER" id="PTHR36839:SF1">
    <property type="entry name" value="METALLO-BETA-LACTAMASE FAMILY PROTEIN (AFU_ORTHOLOGUE AFUA_5G12770)"/>
    <property type="match status" value="1"/>
</dbReference>
<dbReference type="AlphaFoldDB" id="A0A6G7Y7L7"/>
<keyword evidence="2" id="KW-1185">Reference proteome</keyword>
<dbReference type="GO" id="GO:0016787">
    <property type="term" value="F:hydrolase activity"/>
    <property type="evidence" value="ECO:0007669"/>
    <property type="project" value="UniProtKB-KW"/>
</dbReference>
<name>A0A6G7Y7L7_9ACTN</name>
<evidence type="ECO:0000313" key="1">
    <source>
        <dbReference type="EMBL" id="QIK72607.1"/>
    </source>
</evidence>
<dbReference type="RefSeq" id="WP_166233681.1">
    <property type="nucleotide sequence ID" value="NZ_CP049865.1"/>
</dbReference>
<dbReference type="InterPro" id="IPR036866">
    <property type="entry name" value="RibonucZ/Hydroxyglut_hydro"/>
</dbReference>
<dbReference type="SUPFAM" id="SSF56281">
    <property type="entry name" value="Metallo-hydrolase/oxidoreductase"/>
    <property type="match status" value="1"/>
</dbReference>
<reference evidence="1 2" key="1">
    <citation type="submission" date="2020-03" db="EMBL/GenBank/DDBJ databases">
        <title>Propioniciclava sp. nov., isolated from Hydrophilus acuminatus.</title>
        <authorList>
            <person name="Hyun D.-W."/>
            <person name="Bae J.-W."/>
        </authorList>
    </citation>
    <scope>NUCLEOTIDE SEQUENCE [LARGE SCALE GENOMIC DNA]</scope>
    <source>
        <strain evidence="1 2">HDW11</strain>
    </source>
</reference>
<evidence type="ECO:0000313" key="2">
    <source>
        <dbReference type="Proteomes" id="UP000501058"/>
    </source>
</evidence>
<dbReference type="EMBL" id="CP049865">
    <property type="protein sequence ID" value="QIK72607.1"/>
    <property type="molecule type" value="Genomic_DNA"/>
</dbReference>
<dbReference type="Gene3D" id="3.60.15.10">
    <property type="entry name" value="Ribonuclease Z/Hydroxyacylglutathione hydrolase-like"/>
    <property type="match status" value="1"/>
</dbReference>
<accession>A0A6G7Y7L7</accession>
<dbReference type="KEGG" id="prv:G7070_10440"/>
<organism evidence="1 2">
    <name type="scientific">Propioniciclava coleopterorum</name>
    <dbReference type="NCBI Taxonomy" id="2714937"/>
    <lineage>
        <taxon>Bacteria</taxon>
        <taxon>Bacillati</taxon>
        <taxon>Actinomycetota</taxon>
        <taxon>Actinomycetes</taxon>
        <taxon>Propionibacteriales</taxon>
        <taxon>Propionibacteriaceae</taxon>
        <taxon>Propioniciclava</taxon>
    </lineage>
</organism>
<dbReference type="PANTHER" id="PTHR36839">
    <property type="entry name" value="METALLO-BETA-LACTAMASE FAMILY PROTEIN (AFU_ORTHOLOGUE AFUA_5G12770)"/>
    <property type="match status" value="1"/>
</dbReference>
<gene>
    <name evidence="1" type="ORF">G7070_10440</name>
</gene>
<sequence>MATTFEPDLISCATCGVEATTPLPAVCPICADERQWVPASGQAWTTQADLAARSVVTVGQVDERQWSVTASDVGIGQTMQVIRTADGVVLWDPIGLVDRGAVGFIESLGPVIAVVASHPHMYGAQVAWSRALDDAPVLISRPDAGWVQRRDERLVEIEGAHRLAEDAEIVTLGGHFAGSLVLHWTSGADGRGVLLAGDTIMANPDRSSVSFMRSYPNRIPLSGSTVERMLATLGERSYSRLWSNFANAITEDADRVVAASAARHIGWVTGAFDDAT</sequence>
<protein>
    <submittedName>
        <fullName evidence="1">Hydrolase</fullName>
    </submittedName>
</protein>
<proteinExistence type="predicted"/>